<evidence type="ECO:0000256" key="1">
    <source>
        <dbReference type="ARBA" id="ARBA00005901"/>
    </source>
</evidence>
<accession>A0A0F9AW50</accession>
<sequence length="239" mass="27395">MQGGLPVEVVGGMLRLRPKFVSLPLLLVFIGAGVLVPTQPTQVHAGEVLVPAEWREAHPGPYTITVAVLVDEEWVARFGADAQEEAGSIIHGAEKEAGALEKEGMREADEYFERRKSQLDEHYRREKERAVLNKRLDQRKNMLQARQKWMDRAFSDAFEKLTGQPLEEYKGLVIKLIYLRDLDISKAGQFSSFSYLKIIVTDHFKLLNFKHHLFRLNTPMPHSYQPTTVPTVMRLFHMI</sequence>
<dbReference type="InterPro" id="IPR002842">
    <property type="entry name" value="ATPase_V1_Esu"/>
</dbReference>
<evidence type="ECO:0000313" key="4">
    <source>
        <dbReference type="EMBL" id="KKL13670.1"/>
    </source>
</evidence>
<evidence type="ECO:0000256" key="2">
    <source>
        <dbReference type="ARBA" id="ARBA00022448"/>
    </source>
</evidence>
<dbReference type="GO" id="GO:0033178">
    <property type="term" value="C:proton-transporting two-sector ATPase complex, catalytic domain"/>
    <property type="evidence" value="ECO:0007669"/>
    <property type="project" value="InterPro"/>
</dbReference>
<gene>
    <name evidence="4" type="ORF">LCGC14_2523440</name>
</gene>
<dbReference type="Gene3D" id="1.20.5.620">
    <property type="entry name" value="F1F0 ATP synthase subunit B, membrane domain"/>
    <property type="match status" value="1"/>
</dbReference>
<evidence type="ECO:0000256" key="3">
    <source>
        <dbReference type="ARBA" id="ARBA00023065"/>
    </source>
</evidence>
<reference evidence="4" key="1">
    <citation type="journal article" date="2015" name="Nature">
        <title>Complex archaea that bridge the gap between prokaryotes and eukaryotes.</title>
        <authorList>
            <person name="Spang A."/>
            <person name="Saw J.H."/>
            <person name="Jorgensen S.L."/>
            <person name="Zaremba-Niedzwiedzka K."/>
            <person name="Martijn J."/>
            <person name="Lind A.E."/>
            <person name="van Eijk R."/>
            <person name="Schleper C."/>
            <person name="Guy L."/>
            <person name="Ettema T.J."/>
        </authorList>
    </citation>
    <scope>NUCLEOTIDE SEQUENCE</scope>
</reference>
<comment type="caution">
    <text evidence="4">The sequence shown here is derived from an EMBL/GenBank/DDBJ whole genome shotgun (WGS) entry which is preliminary data.</text>
</comment>
<proteinExistence type="inferred from homology"/>
<name>A0A0F9AW50_9ZZZZ</name>
<dbReference type="GO" id="GO:0046961">
    <property type="term" value="F:proton-transporting ATPase activity, rotational mechanism"/>
    <property type="evidence" value="ECO:0007669"/>
    <property type="project" value="InterPro"/>
</dbReference>
<organism evidence="4">
    <name type="scientific">marine sediment metagenome</name>
    <dbReference type="NCBI Taxonomy" id="412755"/>
    <lineage>
        <taxon>unclassified sequences</taxon>
        <taxon>metagenomes</taxon>
        <taxon>ecological metagenomes</taxon>
    </lineage>
</organism>
<dbReference type="EMBL" id="LAZR01040764">
    <property type="protein sequence ID" value="KKL13670.1"/>
    <property type="molecule type" value="Genomic_DNA"/>
</dbReference>
<dbReference type="Pfam" id="PF01991">
    <property type="entry name" value="vATP-synt_E"/>
    <property type="match status" value="1"/>
</dbReference>
<keyword evidence="3" id="KW-0406">Ion transport</keyword>
<comment type="similarity">
    <text evidence="1">Belongs to the V-ATPase E subunit family.</text>
</comment>
<dbReference type="AlphaFoldDB" id="A0A0F9AW50"/>
<keyword evidence="2" id="KW-0813">Transport</keyword>
<protein>
    <submittedName>
        <fullName evidence="4">Uncharacterized protein</fullName>
    </submittedName>
</protein>